<feature type="signal peptide" evidence="2">
    <location>
        <begin position="1"/>
        <end position="15"/>
    </location>
</feature>
<reference evidence="5" key="1">
    <citation type="journal article" date="2015" name="Nat. Genet.">
        <title>The genome and transcriptome of the zoonotic hookworm Ancylostoma ceylanicum identify infection-specific gene families.</title>
        <authorList>
            <person name="Schwarz E.M."/>
            <person name="Hu Y."/>
            <person name="Antoshechkin I."/>
            <person name="Miller M.M."/>
            <person name="Sternberg P.W."/>
            <person name="Aroian R.V."/>
        </authorList>
    </citation>
    <scope>NUCLEOTIDE SEQUENCE</scope>
    <source>
        <strain evidence="5">HY135</strain>
    </source>
</reference>
<keyword evidence="2" id="KW-0732">Signal</keyword>
<feature type="domain" description="C-type lectin" evidence="3">
    <location>
        <begin position="91"/>
        <end position="123"/>
    </location>
</feature>
<proteinExistence type="predicted"/>
<evidence type="ECO:0000313" key="4">
    <source>
        <dbReference type="EMBL" id="EYC29993.1"/>
    </source>
</evidence>
<dbReference type="Gene3D" id="3.10.100.10">
    <property type="entry name" value="Mannose-Binding Protein A, subunit A"/>
    <property type="match status" value="1"/>
</dbReference>
<keyword evidence="5" id="KW-1185">Reference proteome</keyword>
<dbReference type="OrthoDB" id="5787727at2759"/>
<dbReference type="PANTHER" id="PTHR22803">
    <property type="entry name" value="MANNOSE, PHOSPHOLIPASE, LECTIN RECEPTOR RELATED"/>
    <property type="match status" value="1"/>
</dbReference>
<evidence type="ECO:0000313" key="5">
    <source>
        <dbReference type="Proteomes" id="UP000024635"/>
    </source>
</evidence>
<dbReference type="EMBL" id="JARK01001341">
    <property type="protein sequence ID" value="EYC29993.1"/>
    <property type="molecule type" value="Genomic_DNA"/>
</dbReference>
<feature type="chain" id="PRO_5012768378" description="C-type lectin domain-containing protein" evidence="2">
    <location>
        <begin position="16"/>
        <end position="132"/>
    </location>
</feature>
<gene>
    <name evidence="4" type="primary">Acey_s0005.g2380</name>
    <name evidence="4" type="ORF">Y032_0005g2380</name>
</gene>
<dbReference type="CDD" id="cd00037">
    <property type="entry name" value="CLECT"/>
    <property type="match status" value="1"/>
</dbReference>
<feature type="compositionally biased region" description="Basic residues" evidence="1">
    <location>
        <begin position="50"/>
        <end position="70"/>
    </location>
</feature>
<name>A0A016VTB5_9BILA</name>
<dbReference type="Proteomes" id="UP000024635">
    <property type="component" value="Unassembled WGS sequence"/>
</dbReference>
<dbReference type="InterPro" id="IPR016187">
    <property type="entry name" value="CTDL_fold"/>
</dbReference>
<evidence type="ECO:0000256" key="1">
    <source>
        <dbReference type="SAM" id="MobiDB-lite"/>
    </source>
</evidence>
<feature type="region of interest" description="Disordered" evidence="1">
    <location>
        <begin position="39"/>
        <end position="75"/>
    </location>
</feature>
<protein>
    <recommendedName>
        <fullName evidence="3">C-type lectin domain-containing protein</fullName>
    </recommendedName>
</protein>
<evidence type="ECO:0000259" key="3">
    <source>
        <dbReference type="Pfam" id="PF00059"/>
    </source>
</evidence>
<sequence length="132" mass="15475">MQLLILATLVAVVAAGQIRVGDDSSDNVEVHVIKWEVRQIDQTEPPTKPPTKHHRKTRKRARNPPKRRAKTASDGWKSYLSSRYKVFRDAKDFDDAEKRCREERAHLVSIHSEQENQFVHRLAYSPPWRRHD</sequence>
<dbReference type="InterPro" id="IPR016186">
    <property type="entry name" value="C-type_lectin-like/link_sf"/>
</dbReference>
<comment type="caution">
    <text evidence="4">The sequence shown here is derived from an EMBL/GenBank/DDBJ whole genome shotgun (WGS) entry which is preliminary data.</text>
</comment>
<dbReference type="Pfam" id="PF00059">
    <property type="entry name" value="Lectin_C"/>
    <property type="match status" value="1"/>
</dbReference>
<dbReference type="InterPro" id="IPR001304">
    <property type="entry name" value="C-type_lectin-like"/>
</dbReference>
<dbReference type="SUPFAM" id="SSF56436">
    <property type="entry name" value="C-type lectin-like"/>
    <property type="match status" value="1"/>
</dbReference>
<organism evidence="4 5">
    <name type="scientific">Ancylostoma ceylanicum</name>
    <dbReference type="NCBI Taxonomy" id="53326"/>
    <lineage>
        <taxon>Eukaryota</taxon>
        <taxon>Metazoa</taxon>
        <taxon>Ecdysozoa</taxon>
        <taxon>Nematoda</taxon>
        <taxon>Chromadorea</taxon>
        <taxon>Rhabditida</taxon>
        <taxon>Rhabditina</taxon>
        <taxon>Rhabditomorpha</taxon>
        <taxon>Strongyloidea</taxon>
        <taxon>Ancylostomatidae</taxon>
        <taxon>Ancylostomatinae</taxon>
        <taxon>Ancylostoma</taxon>
    </lineage>
</organism>
<accession>A0A016VTB5</accession>
<dbReference type="InterPro" id="IPR050111">
    <property type="entry name" value="C-type_lectin/snaclec_domain"/>
</dbReference>
<evidence type="ECO:0000256" key="2">
    <source>
        <dbReference type="SAM" id="SignalP"/>
    </source>
</evidence>
<dbReference type="AlphaFoldDB" id="A0A016VTB5"/>
<dbReference type="STRING" id="53326.A0A016VTB5"/>